<dbReference type="Pfam" id="PF01297">
    <property type="entry name" value="ZnuA"/>
    <property type="match status" value="1"/>
</dbReference>
<evidence type="ECO:0000256" key="5">
    <source>
        <dbReference type="RuleBase" id="RU003512"/>
    </source>
</evidence>
<keyword evidence="2 5" id="KW-0813">Transport</keyword>
<dbReference type="PRINTS" id="PR00691">
    <property type="entry name" value="ADHESINB"/>
</dbReference>
<dbReference type="InterPro" id="IPR050492">
    <property type="entry name" value="Bact_metal-bind_prot9"/>
</dbReference>
<dbReference type="GO" id="GO:0030001">
    <property type="term" value="P:metal ion transport"/>
    <property type="evidence" value="ECO:0007669"/>
    <property type="project" value="InterPro"/>
</dbReference>
<dbReference type="PANTHER" id="PTHR42953">
    <property type="entry name" value="HIGH-AFFINITY ZINC UPTAKE SYSTEM PROTEIN ZNUA-RELATED"/>
    <property type="match status" value="1"/>
</dbReference>
<dbReference type="Proteomes" id="UP000641514">
    <property type="component" value="Unassembled WGS sequence"/>
</dbReference>
<accession>A0A916XAV0</accession>
<dbReference type="GO" id="GO:0046872">
    <property type="term" value="F:metal ion binding"/>
    <property type="evidence" value="ECO:0007669"/>
    <property type="project" value="UniProtKB-KW"/>
</dbReference>
<dbReference type="EMBL" id="BMJH01000001">
    <property type="protein sequence ID" value="GGC60402.1"/>
    <property type="molecule type" value="Genomic_DNA"/>
</dbReference>
<reference evidence="7" key="1">
    <citation type="journal article" date="2014" name="Int. J. Syst. Evol. Microbiol.">
        <title>Complete genome sequence of Corynebacterium casei LMG S-19264T (=DSM 44701T), isolated from a smear-ripened cheese.</title>
        <authorList>
            <consortium name="US DOE Joint Genome Institute (JGI-PGF)"/>
            <person name="Walter F."/>
            <person name="Albersmeier A."/>
            <person name="Kalinowski J."/>
            <person name="Ruckert C."/>
        </authorList>
    </citation>
    <scope>NUCLEOTIDE SEQUENCE</scope>
    <source>
        <strain evidence="7">CGMCC 1.15478</strain>
    </source>
</reference>
<dbReference type="PANTHER" id="PTHR42953:SF1">
    <property type="entry name" value="METAL-BINDING PROTEIN HI_0362-RELATED"/>
    <property type="match status" value="1"/>
</dbReference>
<protein>
    <submittedName>
        <fullName evidence="7">Metal ABC transporter substrate-binding protein</fullName>
    </submittedName>
</protein>
<dbReference type="GO" id="GO:0007155">
    <property type="term" value="P:cell adhesion"/>
    <property type="evidence" value="ECO:0007669"/>
    <property type="project" value="InterPro"/>
</dbReference>
<dbReference type="Gene3D" id="3.40.50.1980">
    <property type="entry name" value="Nitrogenase molybdenum iron protein domain"/>
    <property type="match status" value="2"/>
</dbReference>
<keyword evidence="3" id="KW-0479">Metal-binding</keyword>
<dbReference type="AlphaFoldDB" id="A0A916XAV0"/>
<keyword evidence="8" id="KW-1185">Reference proteome</keyword>
<comment type="caution">
    <text evidence="7">The sequence shown here is derived from an EMBL/GenBank/DDBJ whole genome shotgun (WGS) entry which is preliminary data.</text>
</comment>
<dbReference type="CDD" id="cd01137">
    <property type="entry name" value="PsaA"/>
    <property type="match status" value="1"/>
</dbReference>
<gene>
    <name evidence="7" type="ORF">GCM10011410_11120</name>
</gene>
<dbReference type="PRINTS" id="PR00690">
    <property type="entry name" value="ADHESNFAMILY"/>
</dbReference>
<dbReference type="InterPro" id="IPR006128">
    <property type="entry name" value="Lipoprotein_PsaA-like"/>
</dbReference>
<evidence type="ECO:0000256" key="4">
    <source>
        <dbReference type="ARBA" id="ARBA00022729"/>
    </source>
</evidence>
<comment type="similarity">
    <text evidence="5">Belongs to the bacterial solute-binding protein 9 family.</text>
</comment>
<evidence type="ECO:0000256" key="2">
    <source>
        <dbReference type="ARBA" id="ARBA00022448"/>
    </source>
</evidence>
<evidence type="ECO:0000256" key="6">
    <source>
        <dbReference type="SAM" id="SignalP"/>
    </source>
</evidence>
<evidence type="ECO:0000256" key="3">
    <source>
        <dbReference type="ARBA" id="ARBA00022723"/>
    </source>
</evidence>
<evidence type="ECO:0000313" key="8">
    <source>
        <dbReference type="Proteomes" id="UP000641514"/>
    </source>
</evidence>
<feature type="signal peptide" evidence="6">
    <location>
        <begin position="1"/>
        <end position="20"/>
    </location>
</feature>
<feature type="chain" id="PRO_5037824444" evidence="6">
    <location>
        <begin position="21"/>
        <end position="304"/>
    </location>
</feature>
<proteinExistence type="inferred from homology"/>
<keyword evidence="4 6" id="KW-0732">Signal</keyword>
<comment type="subcellular location">
    <subcellularLocation>
        <location evidence="1">Cell envelope</location>
    </subcellularLocation>
</comment>
<dbReference type="InterPro" id="IPR006129">
    <property type="entry name" value="AdhesinB"/>
</dbReference>
<dbReference type="SUPFAM" id="SSF53807">
    <property type="entry name" value="Helical backbone' metal receptor"/>
    <property type="match status" value="1"/>
</dbReference>
<reference evidence="7" key="2">
    <citation type="submission" date="2020-09" db="EMBL/GenBank/DDBJ databases">
        <authorList>
            <person name="Sun Q."/>
            <person name="Zhou Y."/>
        </authorList>
    </citation>
    <scope>NUCLEOTIDE SEQUENCE</scope>
    <source>
        <strain evidence="7">CGMCC 1.15478</strain>
    </source>
</reference>
<name>A0A916XAV0_9ACTN</name>
<evidence type="ECO:0000256" key="1">
    <source>
        <dbReference type="ARBA" id="ARBA00004196"/>
    </source>
</evidence>
<organism evidence="7 8">
    <name type="scientific">Hoyosella rhizosphaerae</name>
    <dbReference type="NCBI Taxonomy" id="1755582"/>
    <lineage>
        <taxon>Bacteria</taxon>
        <taxon>Bacillati</taxon>
        <taxon>Actinomycetota</taxon>
        <taxon>Actinomycetes</taxon>
        <taxon>Mycobacteriales</taxon>
        <taxon>Hoyosellaceae</taxon>
        <taxon>Hoyosella</taxon>
    </lineage>
</organism>
<dbReference type="InterPro" id="IPR006127">
    <property type="entry name" value="ZnuA-like"/>
</dbReference>
<dbReference type="GO" id="GO:0030313">
    <property type="term" value="C:cell envelope"/>
    <property type="evidence" value="ECO:0007669"/>
    <property type="project" value="UniProtKB-SubCell"/>
</dbReference>
<dbReference type="RefSeq" id="WP_229675776.1">
    <property type="nucleotide sequence ID" value="NZ_BMJH01000001.1"/>
</dbReference>
<sequence length="304" mass="32801">MSLIAMVALVFATACSTATSEENLPNTDQSAAGDKPLVLTTFTVIADMAQVVAGDHLTVESITKPGAEVHEYEPTPSDLRKAENATLILDNGLGLELWFERFASTARAPHVVVTEGVEPIDIGDGDYTGKPNPHAWMSPTEALTYVDNIADAFTELDPDNSDTYRANADAYKDEIRAIADELRSAVATIPESQRALVTCEGAFSYLARDSGLTEAYLWAVNQEQQGTPRQVVELVKFIQDNNVPTVFCESTVSDRAMQQVARESGAQFGGVLYVDSLSEADGPVPTYLDLLRHDVAVIVEGLTS</sequence>
<evidence type="ECO:0000313" key="7">
    <source>
        <dbReference type="EMBL" id="GGC60402.1"/>
    </source>
</evidence>